<dbReference type="KEGG" id="psco:LY89DRAFT_790704"/>
<feature type="region of interest" description="Disordered" evidence="1">
    <location>
        <begin position="1"/>
        <end position="35"/>
    </location>
</feature>
<dbReference type="AlphaFoldDB" id="A0A132B1T1"/>
<keyword evidence="2" id="KW-0812">Transmembrane</keyword>
<name>A0A132B1T1_MOLSC</name>
<dbReference type="Proteomes" id="UP000070700">
    <property type="component" value="Unassembled WGS sequence"/>
</dbReference>
<gene>
    <name evidence="3" type="ORF">LY89DRAFT_790704</name>
</gene>
<keyword evidence="2" id="KW-1133">Transmembrane helix</keyword>
<accession>A0A132B1T1</accession>
<organism evidence="3 4">
    <name type="scientific">Mollisia scopiformis</name>
    <name type="common">Conifer needle endophyte fungus</name>
    <name type="synonym">Phialocephala scopiformis</name>
    <dbReference type="NCBI Taxonomy" id="149040"/>
    <lineage>
        <taxon>Eukaryota</taxon>
        <taxon>Fungi</taxon>
        <taxon>Dikarya</taxon>
        <taxon>Ascomycota</taxon>
        <taxon>Pezizomycotina</taxon>
        <taxon>Leotiomycetes</taxon>
        <taxon>Helotiales</taxon>
        <taxon>Mollisiaceae</taxon>
        <taxon>Mollisia</taxon>
    </lineage>
</organism>
<protein>
    <submittedName>
        <fullName evidence="3">Uncharacterized protein</fullName>
    </submittedName>
</protein>
<keyword evidence="2" id="KW-0472">Membrane</keyword>
<dbReference type="EMBL" id="KQ947452">
    <property type="protein sequence ID" value="KUJ06193.1"/>
    <property type="molecule type" value="Genomic_DNA"/>
</dbReference>
<sequence length="115" mass="13191">MMSSQEKQTKSPRARAEARAEAKADNDLSFGSEPEFLKNNNEFEHHAACLLNNPLTDPAFDDNTENEDEMNAKQVMDAFMEAQKRWFFFIVALVFGLLFLLAALVLGWGHARYRY</sequence>
<keyword evidence="4" id="KW-1185">Reference proteome</keyword>
<feature type="transmembrane region" description="Helical" evidence="2">
    <location>
        <begin position="86"/>
        <end position="109"/>
    </location>
</feature>
<evidence type="ECO:0000256" key="1">
    <source>
        <dbReference type="SAM" id="MobiDB-lite"/>
    </source>
</evidence>
<dbReference type="InParanoid" id="A0A132B1T1"/>
<feature type="compositionally biased region" description="Basic and acidic residues" evidence="1">
    <location>
        <begin position="14"/>
        <end position="26"/>
    </location>
</feature>
<reference evidence="3 4" key="1">
    <citation type="submission" date="2015-10" db="EMBL/GenBank/DDBJ databases">
        <title>Full genome of DAOMC 229536 Phialocephala scopiformis, a fungal endophyte of spruce producing the potent anti-insectan compound rugulosin.</title>
        <authorList>
            <consortium name="DOE Joint Genome Institute"/>
            <person name="Walker A.K."/>
            <person name="Frasz S.L."/>
            <person name="Seifert K.A."/>
            <person name="Miller J.D."/>
            <person name="Mondo S.J."/>
            <person name="Labutti K."/>
            <person name="Lipzen A."/>
            <person name="Dockter R."/>
            <person name="Kennedy M."/>
            <person name="Grigoriev I.V."/>
            <person name="Spatafora J.W."/>
        </authorList>
    </citation>
    <scope>NUCLEOTIDE SEQUENCE [LARGE SCALE GENOMIC DNA]</scope>
    <source>
        <strain evidence="3 4">CBS 120377</strain>
    </source>
</reference>
<dbReference type="GeneID" id="28833128"/>
<evidence type="ECO:0000313" key="3">
    <source>
        <dbReference type="EMBL" id="KUJ06193.1"/>
    </source>
</evidence>
<evidence type="ECO:0000313" key="4">
    <source>
        <dbReference type="Proteomes" id="UP000070700"/>
    </source>
</evidence>
<dbReference type="RefSeq" id="XP_018060548.1">
    <property type="nucleotide sequence ID" value="XM_018223402.1"/>
</dbReference>
<proteinExistence type="predicted"/>
<evidence type="ECO:0000256" key="2">
    <source>
        <dbReference type="SAM" id="Phobius"/>
    </source>
</evidence>